<evidence type="ECO:0000313" key="6">
    <source>
        <dbReference type="EMBL" id="MBG0565622.1"/>
    </source>
</evidence>
<protein>
    <submittedName>
        <fullName evidence="6">ABC transporter ATP-binding protein</fullName>
    </submittedName>
</protein>
<evidence type="ECO:0000256" key="1">
    <source>
        <dbReference type="ARBA" id="ARBA00005417"/>
    </source>
</evidence>
<keyword evidence="4 6" id="KW-0067">ATP-binding</keyword>
<dbReference type="AlphaFoldDB" id="A0A931CCU3"/>
<dbReference type="InterPro" id="IPR003593">
    <property type="entry name" value="AAA+_ATPase"/>
</dbReference>
<dbReference type="CDD" id="cd03225">
    <property type="entry name" value="ABC_cobalt_CbiO_domain1"/>
    <property type="match status" value="2"/>
</dbReference>
<dbReference type="GO" id="GO:0043190">
    <property type="term" value="C:ATP-binding cassette (ABC) transporter complex"/>
    <property type="evidence" value="ECO:0007669"/>
    <property type="project" value="TreeGrafter"/>
</dbReference>
<dbReference type="Gene3D" id="3.40.50.300">
    <property type="entry name" value="P-loop containing nucleotide triphosphate hydrolases"/>
    <property type="match status" value="2"/>
</dbReference>
<dbReference type="InterPro" id="IPR050095">
    <property type="entry name" value="ECF_ABC_transporter_ATP-bd"/>
</dbReference>
<keyword evidence="7" id="KW-1185">Reference proteome</keyword>
<proteinExistence type="inferred from homology"/>
<dbReference type="InterPro" id="IPR017871">
    <property type="entry name" value="ABC_transporter-like_CS"/>
</dbReference>
<reference evidence="6" key="1">
    <citation type="submission" date="2020-11" db="EMBL/GenBank/DDBJ databases">
        <title>Isolation and identification of active actinomycetes.</title>
        <authorList>
            <person name="Sun X."/>
        </authorList>
    </citation>
    <scope>NUCLEOTIDE SEQUENCE</scope>
    <source>
        <strain evidence="6">NEAU-A11</strain>
    </source>
</reference>
<organism evidence="6 7">
    <name type="scientific">Actinoplanes aureus</name>
    <dbReference type="NCBI Taxonomy" id="2792083"/>
    <lineage>
        <taxon>Bacteria</taxon>
        <taxon>Bacillati</taxon>
        <taxon>Actinomycetota</taxon>
        <taxon>Actinomycetes</taxon>
        <taxon>Micromonosporales</taxon>
        <taxon>Micromonosporaceae</taxon>
        <taxon>Actinoplanes</taxon>
    </lineage>
</organism>
<dbReference type="EMBL" id="JADQTO010000016">
    <property type="protein sequence ID" value="MBG0565622.1"/>
    <property type="molecule type" value="Genomic_DNA"/>
</dbReference>
<dbReference type="SMART" id="SM00382">
    <property type="entry name" value="AAA"/>
    <property type="match status" value="2"/>
</dbReference>
<dbReference type="SUPFAM" id="SSF52540">
    <property type="entry name" value="P-loop containing nucleoside triphosphate hydrolases"/>
    <property type="match status" value="2"/>
</dbReference>
<evidence type="ECO:0000256" key="4">
    <source>
        <dbReference type="ARBA" id="ARBA00022840"/>
    </source>
</evidence>
<evidence type="ECO:0000256" key="2">
    <source>
        <dbReference type="ARBA" id="ARBA00022448"/>
    </source>
</evidence>
<evidence type="ECO:0000259" key="5">
    <source>
        <dbReference type="PROSITE" id="PS50893"/>
    </source>
</evidence>
<keyword evidence="2" id="KW-0813">Transport</keyword>
<dbReference type="InterPro" id="IPR015856">
    <property type="entry name" value="ABC_transpr_CbiO/EcfA_su"/>
</dbReference>
<sequence>MSEVQLRGFGWRHAGRRAWAVRELDLHIRHGERVLLLGPSGAGKSTLLAALAGLLPEDSGESEGTIEIDGISPLKAFRSSGFPRRPEDQASAAAQFQVGIVFQDPQTQLVMARSGDDVAFGCENRGVPAGEIWPRVSDALDRVGFPYPITRSTSALSGGEAQRLALAGVLALRPGLLLLDEPTANLDPSGAELIREAVARATGPETTLIIVEHRVAEALTLVDRVVVLEPGGGVRADGAPEMIFAAYGDKLADEGVWVPGFSTPPVKATTKADPDLVRAEHVTVPGRLAPVSIAAGAGEVVAVTGPNGAGKSTLALLLGGLLAPASGRIEAFGDRQPPHRWRAATLTQRIGSVFQNPEHQFVTSRVADELALGPRRVGRSPDEVRRIVDDLLDRLRLTKLAAANPYTLSGGEARRLSVATALATAPRLLVLDEPTFGQDRRTWRELVDLLAGLRAEGHGIVAVTHDDAFVRTLADRVVPLGAAEPAPLPRRLLP</sequence>
<dbReference type="PANTHER" id="PTHR43553">
    <property type="entry name" value="HEAVY METAL TRANSPORTER"/>
    <property type="match status" value="1"/>
</dbReference>
<name>A0A931CCU3_9ACTN</name>
<accession>A0A931CCU3</accession>
<dbReference type="Pfam" id="PF00005">
    <property type="entry name" value="ABC_tran"/>
    <property type="match status" value="2"/>
</dbReference>
<dbReference type="Proteomes" id="UP000598146">
    <property type="component" value="Unassembled WGS sequence"/>
</dbReference>
<evidence type="ECO:0000313" key="7">
    <source>
        <dbReference type="Proteomes" id="UP000598146"/>
    </source>
</evidence>
<comment type="caution">
    <text evidence="6">The sequence shown here is derived from an EMBL/GenBank/DDBJ whole genome shotgun (WGS) entry which is preliminary data.</text>
</comment>
<feature type="domain" description="ABC transporter" evidence="5">
    <location>
        <begin position="271"/>
        <end position="494"/>
    </location>
</feature>
<dbReference type="PROSITE" id="PS50893">
    <property type="entry name" value="ABC_TRANSPORTER_2"/>
    <property type="match status" value="2"/>
</dbReference>
<comment type="similarity">
    <text evidence="1">Belongs to the ABC transporter superfamily.</text>
</comment>
<dbReference type="PROSITE" id="PS00211">
    <property type="entry name" value="ABC_TRANSPORTER_1"/>
    <property type="match status" value="2"/>
</dbReference>
<gene>
    <name evidence="6" type="ORF">I4J89_29635</name>
</gene>
<dbReference type="RefSeq" id="WP_196417406.1">
    <property type="nucleotide sequence ID" value="NZ_JADQTO010000016.1"/>
</dbReference>
<dbReference type="GO" id="GO:0042626">
    <property type="term" value="F:ATPase-coupled transmembrane transporter activity"/>
    <property type="evidence" value="ECO:0007669"/>
    <property type="project" value="TreeGrafter"/>
</dbReference>
<keyword evidence="3" id="KW-0547">Nucleotide-binding</keyword>
<dbReference type="InterPro" id="IPR003439">
    <property type="entry name" value="ABC_transporter-like_ATP-bd"/>
</dbReference>
<dbReference type="GO" id="GO:0005524">
    <property type="term" value="F:ATP binding"/>
    <property type="evidence" value="ECO:0007669"/>
    <property type="project" value="UniProtKB-KW"/>
</dbReference>
<dbReference type="InterPro" id="IPR027417">
    <property type="entry name" value="P-loop_NTPase"/>
</dbReference>
<feature type="domain" description="ABC transporter" evidence="5">
    <location>
        <begin position="4"/>
        <end position="255"/>
    </location>
</feature>
<evidence type="ECO:0000256" key="3">
    <source>
        <dbReference type="ARBA" id="ARBA00022741"/>
    </source>
</evidence>
<dbReference type="GO" id="GO:0016887">
    <property type="term" value="F:ATP hydrolysis activity"/>
    <property type="evidence" value="ECO:0007669"/>
    <property type="project" value="InterPro"/>
</dbReference>